<keyword evidence="1" id="KW-0812">Transmembrane</keyword>
<dbReference type="RefSeq" id="WP_246409028.1">
    <property type="nucleotide sequence ID" value="NZ_JACHIP010000003.1"/>
</dbReference>
<accession>A0A7W7ZD48</accession>
<name>A0A7W7ZD48_9BACT</name>
<keyword evidence="3" id="KW-1185">Reference proteome</keyword>
<sequence>MKEQTAAAKVNMRRHPERIVRWTIQRIYFFWASVPHPFEKSQLVEYTREINFGFLSVTGILGLLLSLQRRIAGSWLFAAIFLIQPVIYYAVTVQARFRHPLEPLITIFTVFLFQSAQPRVPKASHTSS</sequence>
<reference evidence="2 3" key="1">
    <citation type="submission" date="2020-08" db="EMBL/GenBank/DDBJ databases">
        <title>Genomic Encyclopedia of Type Strains, Phase IV (KMG-V): Genome sequencing to study the core and pangenomes of soil and plant-associated prokaryotes.</title>
        <authorList>
            <person name="Whitman W."/>
        </authorList>
    </citation>
    <scope>NUCLEOTIDE SEQUENCE [LARGE SCALE GENOMIC DNA]</scope>
    <source>
        <strain evidence="2 3">M8UP14</strain>
    </source>
</reference>
<feature type="transmembrane region" description="Helical" evidence="1">
    <location>
        <begin position="73"/>
        <end position="91"/>
    </location>
</feature>
<evidence type="ECO:0000256" key="1">
    <source>
        <dbReference type="SAM" id="Phobius"/>
    </source>
</evidence>
<protein>
    <submittedName>
        <fullName evidence="2">Uncharacterized protein</fullName>
    </submittedName>
</protein>
<evidence type="ECO:0000313" key="2">
    <source>
        <dbReference type="EMBL" id="MBB5057715.1"/>
    </source>
</evidence>
<comment type="caution">
    <text evidence="2">The sequence shown here is derived from an EMBL/GenBank/DDBJ whole genome shotgun (WGS) entry which is preliminary data.</text>
</comment>
<evidence type="ECO:0000313" key="3">
    <source>
        <dbReference type="Proteomes" id="UP000540989"/>
    </source>
</evidence>
<gene>
    <name evidence="2" type="ORF">HDF16_002421</name>
</gene>
<dbReference type="Proteomes" id="UP000540989">
    <property type="component" value="Unassembled WGS sequence"/>
</dbReference>
<proteinExistence type="predicted"/>
<keyword evidence="1" id="KW-1133">Transmembrane helix</keyword>
<organism evidence="2 3">
    <name type="scientific">Granulicella aggregans</name>
    <dbReference type="NCBI Taxonomy" id="474949"/>
    <lineage>
        <taxon>Bacteria</taxon>
        <taxon>Pseudomonadati</taxon>
        <taxon>Acidobacteriota</taxon>
        <taxon>Terriglobia</taxon>
        <taxon>Terriglobales</taxon>
        <taxon>Acidobacteriaceae</taxon>
        <taxon>Granulicella</taxon>
    </lineage>
</organism>
<feature type="transmembrane region" description="Helical" evidence="1">
    <location>
        <begin position="50"/>
        <end position="67"/>
    </location>
</feature>
<keyword evidence="1" id="KW-0472">Membrane</keyword>
<dbReference type="AlphaFoldDB" id="A0A7W7ZD48"/>
<dbReference type="EMBL" id="JACHIP010000003">
    <property type="protein sequence ID" value="MBB5057715.1"/>
    <property type="molecule type" value="Genomic_DNA"/>
</dbReference>